<dbReference type="PANTHER" id="PTHR46018">
    <property type="entry name" value="ZINC PHOSPHODIESTERASE ELAC PROTEIN 1"/>
    <property type="match status" value="1"/>
</dbReference>
<dbReference type="CDD" id="cd07716">
    <property type="entry name" value="RNaseZ_short-form-like_MBL-fold"/>
    <property type="match status" value="1"/>
</dbReference>
<sequence length="246" mass="27193">MKLTVIGCYSPFPKAGEATPGYLFEDHTGTKLLFDCGSGVASHIHKWINPKEVDAIILSHYHHDHVADVGVFQYAAYMALLNGSRSGPLTIYGPSLPPDKAEIRTYKDISVAKDIGQGQDIELGSCRFRFFQTDHQGPCYGWHVTDGRSSLVYGADSGPDTDWDHVPLRPDVLILESSFLEQNKRTGVKHLSAKEAALIAARLEAKHLVLTHFYPEVDPYQYVQEAKAFFSGKISAALMGFHLSLS</sequence>
<dbReference type="SUPFAM" id="SSF56281">
    <property type="entry name" value="Metallo-hydrolase/oxidoreductase"/>
    <property type="match status" value="1"/>
</dbReference>
<keyword evidence="4" id="KW-1185">Reference proteome</keyword>
<evidence type="ECO:0000259" key="2">
    <source>
        <dbReference type="SMART" id="SM00849"/>
    </source>
</evidence>
<reference evidence="3 4" key="1">
    <citation type="submission" date="2023-07" db="EMBL/GenBank/DDBJ databases">
        <title>Genomic Encyclopedia of Type Strains, Phase IV (KMG-IV): sequencing the most valuable type-strain genomes for metagenomic binning, comparative biology and taxonomic classification.</title>
        <authorList>
            <person name="Goeker M."/>
        </authorList>
    </citation>
    <scope>NUCLEOTIDE SEQUENCE [LARGE SCALE GENOMIC DNA]</scope>
    <source>
        <strain evidence="3 4">DSM 17740</strain>
    </source>
</reference>
<feature type="domain" description="Metallo-beta-lactamase" evidence="2">
    <location>
        <begin position="18"/>
        <end position="212"/>
    </location>
</feature>
<dbReference type="Proteomes" id="UP001232445">
    <property type="component" value="Unassembled WGS sequence"/>
</dbReference>
<dbReference type="PANTHER" id="PTHR46018:SF4">
    <property type="entry name" value="METALLO-HYDROLASE YHFI-RELATED"/>
    <property type="match status" value="1"/>
</dbReference>
<dbReference type="InterPro" id="IPR001279">
    <property type="entry name" value="Metallo-B-lactamas"/>
</dbReference>
<dbReference type="RefSeq" id="WP_307334352.1">
    <property type="nucleotide sequence ID" value="NZ_JAUSUQ010000001.1"/>
</dbReference>
<evidence type="ECO:0000256" key="1">
    <source>
        <dbReference type="ARBA" id="ARBA00022833"/>
    </source>
</evidence>
<gene>
    <name evidence="3" type="ORF">J2S00_000109</name>
</gene>
<accession>A0ABU0CN80</accession>
<keyword evidence="1" id="KW-0862">Zinc</keyword>
<dbReference type="EMBL" id="JAUSUQ010000001">
    <property type="protein sequence ID" value="MDQ0337339.1"/>
    <property type="molecule type" value="Genomic_DNA"/>
</dbReference>
<evidence type="ECO:0000313" key="3">
    <source>
        <dbReference type="EMBL" id="MDQ0337339.1"/>
    </source>
</evidence>
<proteinExistence type="predicted"/>
<comment type="caution">
    <text evidence="3">The sequence shown here is derived from an EMBL/GenBank/DDBJ whole genome shotgun (WGS) entry which is preliminary data.</text>
</comment>
<dbReference type="Pfam" id="PF12706">
    <property type="entry name" value="Lactamase_B_2"/>
    <property type="match status" value="1"/>
</dbReference>
<dbReference type="InterPro" id="IPR036866">
    <property type="entry name" value="RibonucZ/Hydroxyglut_hydro"/>
</dbReference>
<evidence type="ECO:0000313" key="4">
    <source>
        <dbReference type="Proteomes" id="UP001232445"/>
    </source>
</evidence>
<dbReference type="SMART" id="SM00849">
    <property type="entry name" value="Lactamase_B"/>
    <property type="match status" value="1"/>
</dbReference>
<organism evidence="3 4">
    <name type="scientific">Caldalkalibacillus uzonensis</name>
    <dbReference type="NCBI Taxonomy" id="353224"/>
    <lineage>
        <taxon>Bacteria</taxon>
        <taxon>Bacillati</taxon>
        <taxon>Bacillota</taxon>
        <taxon>Bacilli</taxon>
        <taxon>Bacillales</taxon>
        <taxon>Bacillaceae</taxon>
        <taxon>Caldalkalibacillus</taxon>
    </lineage>
</organism>
<protein>
    <submittedName>
        <fullName evidence="3">Ribonuclease BN (tRNA processing enzyme)</fullName>
    </submittedName>
</protein>
<name>A0ABU0CN80_9BACI</name>
<dbReference type="Gene3D" id="3.60.15.10">
    <property type="entry name" value="Ribonuclease Z/Hydroxyacylglutathione hydrolase-like"/>
    <property type="match status" value="1"/>
</dbReference>